<reference evidence="3" key="1">
    <citation type="submission" date="2025-08" db="UniProtKB">
        <authorList>
            <consortium name="RefSeq"/>
        </authorList>
    </citation>
    <scope>IDENTIFICATION</scope>
</reference>
<feature type="compositionally biased region" description="Polar residues" evidence="1">
    <location>
        <begin position="199"/>
        <end position="210"/>
    </location>
</feature>
<gene>
    <name evidence="3" type="primary">LOC110348366</name>
</gene>
<name>A0AAX6SN39_HETGA</name>
<sequence>MMNVSTHSITLSSHCVQDIFLGTRKRSFALKKFTIWCILHRRHSNVYFYKTWVIALANEKIVRFKKSQTAILLGCSSPAPAGCHPITLAAGTDKSPSPYRLQLAALASPTSPRCFSSPAWLHPGEAGAPVAATTSRSDRGAGTYLPPPAPGGPDARPRPPTAAPGPSPRSGSPTVRVRTLTSQPAASRPSPTGLRTRRLPTSQSPQQSAPLTVLPGAPGVTARGSLARFPRAVPSRASSSPTGQHSLRRGSRLPPTASPPPSLRPSHRPLPRQVREFPPRPAPAPQALPPPIGSTSC</sequence>
<feature type="compositionally biased region" description="Low complexity" evidence="1">
    <location>
        <begin position="227"/>
        <end position="241"/>
    </location>
</feature>
<evidence type="ECO:0000256" key="1">
    <source>
        <dbReference type="SAM" id="MobiDB-lite"/>
    </source>
</evidence>
<dbReference type="Proteomes" id="UP000694906">
    <property type="component" value="Unplaced"/>
</dbReference>
<evidence type="ECO:0000313" key="2">
    <source>
        <dbReference type="Proteomes" id="UP000694906"/>
    </source>
</evidence>
<accession>A0AAX6SN39</accession>
<protein>
    <submittedName>
        <fullName evidence="3">Vegetative cell wall protein gp1-like</fullName>
    </submittedName>
</protein>
<keyword evidence="2" id="KW-1185">Reference proteome</keyword>
<feature type="compositionally biased region" description="Pro residues" evidence="1">
    <location>
        <begin position="279"/>
        <end position="297"/>
    </location>
</feature>
<proteinExistence type="predicted"/>
<dbReference type="RefSeq" id="XP_021110986.1">
    <property type="nucleotide sequence ID" value="XM_021255327.1"/>
</dbReference>
<evidence type="ECO:0000313" key="3">
    <source>
        <dbReference type="RefSeq" id="XP_021110986.1"/>
    </source>
</evidence>
<organism evidence="2 3">
    <name type="scientific">Heterocephalus glaber</name>
    <name type="common">Naked mole rat</name>
    <dbReference type="NCBI Taxonomy" id="10181"/>
    <lineage>
        <taxon>Eukaryota</taxon>
        <taxon>Metazoa</taxon>
        <taxon>Chordata</taxon>
        <taxon>Craniata</taxon>
        <taxon>Vertebrata</taxon>
        <taxon>Euteleostomi</taxon>
        <taxon>Mammalia</taxon>
        <taxon>Eutheria</taxon>
        <taxon>Euarchontoglires</taxon>
        <taxon>Glires</taxon>
        <taxon>Rodentia</taxon>
        <taxon>Hystricomorpha</taxon>
        <taxon>Bathyergidae</taxon>
        <taxon>Heterocephalus</taxon>
    </lineage>
</organism>
<feature type="compositionally biased region" description="Pro residues" evidence="1">
    <location>
        <begin position="158"/>
        <end position="167"/>
    </location>
</feature>
<dbReference type="AlphaFoldDB" id="A0AAX6SN39"/>
<feature type="region of interest" description="Disordered" evidence="1">
    <location>
        <begin position="126"/>
        <end position="297"/>
    </location>
</feature>
<dbReference type="GeneID" id="110348366"/>